<dbReference type="Proteomes" id="UP000694864">
    <property type="component" value="Chromosome 6"/>
</dbReference>
<evidence type="ECO:0000259" key="1">
    <source>
        <dbReference type="Pfam" id="PF13966"/>
    </source>
</evidence>
<evidence type="ECO:0000313" key="3">
    <source>
        <dbReference type="RefSeq" id="XP_019102134.1"/>
    </source>
</evidence>
<dbReference type="InterPro" id="IPR026960">
    <property type="entry name" value="RVT-Znf"/>
</dbReference>
<dbReference type="RefSeq" id="XP_019102134.1">
    <property type="nucleotide sequence ID" value="XM_019246589.1"/>
</dbReference>
<accession>A0ABM1RSZ6</accession>
<reference evidence="2" key="1">
    <citation type="journal article" date="2014" name="Nat. Commun.">
        <title>The emerging biofuel crop Camelina sativa retains a highly undifferentiated hexaploid genome structure.</title>
        <authorList>
            <person name="Kagale S."/>
            <person name="Koh C."/>
            <person name="Nixon J."/>
            <person name="Bollina V."/>
            <person name="Clarke W.E."/>
            <person name="Tuteja R."/>
            <person name="Spillane C."/>
            <person name="Robinson S.J."/>
            <person name="Links M.G."/>
            <person name="Clarke C."/>
            <person name="Higgins E.E."/>
            <person name="Huebert T."/>
            <person name="Sharpe A.G."/>
            <person name="Parkin I.A."/>
        </authorList>
    </citation>
    <scope>NUCLEOTIDE SEQUENCE [LARGE SCALE GENOMIC DNA]</scope>
    <source>
        <strain evidence="2">cv. DH55</strain>
    </source>
</reference>
<keyword evidence="2" id="KW-1185">Reference proteome</keyword>
<dbReference type="GeneID" id="104789987"/>
<sequence>MKSKYFPTSEFLQARIGRRPSFAWRSILHGRDLLIKCLTKNIGNGKTIRVWMDNLIEDGELTPPWRKNNFFNPNLRVCDLIDRRRRTWDLQKLEDLFLPADIQRIIKIKPVLDQENFFSWCFNKSGEITVKSAYWLVSQSNNTVIIIQANQLPSINVLKSQIWKVHTDPKLHVFQRKILSGALPVALALNSRGLHIDERCQICGCEGESINHILFVCPIARQTWAVAGVPSPEFGFHNGSIFSNFHYLLTNQENKSWPEEVRKFFPWVMWRLWRNKNQVSFEGECFSAINSAGKAKDDWFEWVEAQRVEEETILSEGNKQVTGGVNLRGEVSQTGKLWLHPPKDWLKCNIGTSWSRRNELADAAWVLRDHEGVVLLHSRRAFTK</sequence>
<feature type="domain" description="Reverse transcriptase zinc-binding" evidence="1">
    <location>
        <begin position="129"/>
        <end position="224"/>
    </location>
</feature>
<evidence type="ECO:0000313" key="2">
    <source>
        <dbReference type="Proteomes" id="UP000694864"/>
    </source>
</evidence>
<gene>
    <name evidence="3" type="primary">LOC104789987</name>
</gene>
<organism evidence="2 3">
    <name type="scientific">Camelina sativa</name>
    <name type="common">False flax</name>
    <name type="synonym">Myagrum sativum</name>
    <dbReference type="NCBI Taxonomy" id="90675"/>
    <lineage>
        <taxon>Eukaryota</taxon>
        <taxon>Viridiplantae</taxon>
        <taxon>Streptophyta</taxon>
        <taxon>Embryophyta</taxon>
        <taxon>Tracheophyta</taxon>
        <taxon>Spermatophyta</taxon>
        <taxon>Magnoliopsida</taxon>
        <taxon>eudicotyledons</taxon>
        <taxon>Gunneridae</taxon>
        <taxon>Pentapetalae</taxon>
        <taxon>rosids</taxon>
        <taxon>malvids</taxon>
        <taxon>Brassicales</taxon>
        <taxon>Brassicaceae</taxon>
        <taxon>Camelineae</taxon>
        <taxon>Camelina</taxon>
    </lineage>
</organism>
<name>A0ABM1RSZ6_CAMSA</name>
<reference evidence="3" key="2">
    <citation type="submission" date="2025-08" db="UniProtKB">
        <authorList>
            <consortium name="RefSeq"/>
        </authorList>
    </citation>
    <scope>IDENTIFICATION</scope>
    <source>
        <tissue evidence="3">Leaf</tissue>
    </source>
</reference>
<proteinExistence type="predicted"/>
<dbReference type="Pfam" id="PF13966">
    <property type="entry name" value="zf-RVT"/>
    <property type="match status" value="1"/>
</dbReference>
<protein>
    <submittedName>
        <fullName evidence="3">Uncharacterized protein LOC104789987</fullName>
    </submittedName>
</protein>